<sequence>MTASPKLLEPIKLGDLQLNNRVVHAPMTRTKAEADFTPTDLMGEYYAQRSGAGLLIAEATAVSPDAIAWMHQPGAFKPKHVEGWKKVTDAVHAKGSKIFLQIWHPGRATHTALNNGTLAVAPSAIRLENDQIHTPEGKKDYETPRALETEEIPGIVAQFKQAAIYAQEANFDGVEIHGANGYLIDQFLQSKTNHRADGYGGSIENRYRFLDEVVQAVLDVFPANRVGVRLAPNGVFNDMGSNDYQEQFLYVASRLNEYSLAYLHMMDGLAFGFHERGEPLTLAQFREVYHGTLIGNCGYTQETAEQRISSGEADMIAFGRPFISTPDLVERFQHGWALNEELDPAKWYLPVTSEGYTDLPTAQEAELA</sequence>
<dbReference type="Pfam" id="PF00724">
    <property type="entry name" value="Oxidored_FMN"/>
    <property type="match status" value="1"/>
</dbReference>
<dbReference type="GO" id="GO:0005829">
    <property type="term" value="C:cytosol"/>
    <property type="evidence" value="ECO:0007669"/>
    <property type="project" value="UniProtKB-ARBA"/>
</dbReference>
<dbReference type="Proteomes" id="UP000526501">
    <property type="component" value="Unassembled WGS sequence"/>
</dbReference>
<dbReference type="AlphaFoldDB" id="A0A7X1E836"/>
<dbReference type="SUPFAM" id="SSF51395">
    <property type="entry name" value="FMN-linked oxidoreductases"/>
    <property type="match status" value="1"/>
</dbReference>
<evidence type="ECO:0000313" key="5">
    <source>
        <dbReference type="EMBL" id="MBC2605929.1"/>
    </source>
</evidence>
<feature type="domain" description="NADH:flavin oxidoreductase/NADH oxidase N-terminal" evidence="4">
    <location>
        <begin position="6"/>
        <end position="338"/>
    </location>
</feature>
<dbReference type="GO" id="GO:0016628">
    <property type="term" value="F:oxidoreductase activity, acting on the CH-CH group of donors, NAD or NADP as acceptor"/>
    <property type="evidence" value="ECO:0007669"/>
    <property type="project" value="UniProtKB-ARBA"/>
</dbReference>
<evidence type="ECO:0000259" key="4">
    <source>
        <dbReference type="Pfam" id="PF00724"/>
    </source>
</evidence>
<keyword evidence="3" id="KW-0560">Oxidoreductase</keyword>
<evidence type="ECO:0000256" key="3">
    <source>
        <dbReference type="ARBA" id="ARBA00023002"/>
    </source>
</evidence>
<dbReference type="CDD" id="cd02933">
    <property type="entry name" value="OYE_like_FMN"/>
    <property type="match status" value="1"/>
</dbReference>
<dbReference type="InterPro" id="IPR001155">
    <property type="entry name" value="OxRdtase_FMN_N"/>
</dbReference>
<comment type="similarity">
    <text evidence="2">Belongs to the NADH:flavin oxidoreductase/NADH oxidase family.</text>
</comment>
<comment type="cofactor">
    <cofactor evidence="1">
        <name>FMN</name>
        <dbReference type="ChEBI" id="CHEBI:58210"/>
    </cofactor>
</comment>
<dbReference type="InterPro" id="IPR045247">
    <property type="entry name" value="Oye-like"/>
</dbReference>
<name>A0A7X1E836_9BACT</name>
<dbReference type="PANTHER" id="PTHR22893">
    <property type="entry name" value="NADH OXIDOREDUCTASE-RELATED"/>
    <property type="match status" value="1"/>
</dbReference>
<dbReference type="PANTHER" id="PTHR22893:SF91">
    <property type="entry name" value="NADPH DEHYDROGENASE 2-RELATED"/>
    <property type="match status" value="1"/>
</dbReference>
<keyword evidence="6" id="KW-1185">Reference proteome</keyword>
<organism evidence="5 6">
    <name type="scientific">Pelagicoccus albus</name>
    <dbReference type="NCBI Taxonomy" id="415222"/>
    <lineage>
        <taxon>Bacteria</taxon>
        <taxon>Pseudomonadati</taxon>
        <taxon>Verrucomicrobiota</taxon>
        <taxon>Opitutia</taxon>
        <taxon>Puniceicoccales</taxon>
        <taxon>Pelagicoccaceae</taxon>
        <taxon>Pelagicoccus</taxon>
    </lineage>
</organism>
<gene>
    <name evidence="5" type="ORF">H5P27_07720</name>
</gene>
<evidence type="ECO:0000256" key="2">
    <source>
        <dbReference type="ARBA" id="ARBA00005979"/>
    </source>
</evidence>
<dbReference type="InterPro" id="IPR013785">
    <property type="entry name" value="Aldolase_TIM"/>
</dbReference>
<dbReference type="Gene3D" id="3.20.20.70">
    <property type="entry name" value="Aldolase class I"/>
    <property type="match status" value="1"/>
</dbReference>
<dbReference type="RefSeq" id="WP_185659817.1">
    <property type="nucleotide sequence ID" value="NZ_CAWPOO010000007.1"/>
</dbReference>
<dbReference type="FunFam" id="3.20.20.70:FF:000059">
    <property type="entry name" value="N-ethylmaleimide reductase, FMN-linked"/>
    <property type="match status" value="1"/>
</dbReference>
<evidence type="ECO:0000256" key="1">
    <source>
        <dbReference type="ARBA" id="ARBA00001917"/>
    </source>
</evidence>
<accession>A0A7X1E836</accession>
<evidence type="ECO:0000313" key="6">
    <source>
        <dbReference type="Proteomes" id="UP000526501"/>
    </source>
</evidence>
<comment type="caution">
    <text evidence="5">The sequence shown here is derived from an EMBL/GenBank/DDBJ whole genome shotgun (WGS) entry which is preliminary data.</text>
</comment>
<protein>
    <submittedName>
        <fullName evidence="5">Alkene reductase</fullName>
    </submittedName>
</protein>
<proteinExistence type="inferred from homology"/>
<dbReference type="EMBL" id="JACHVC010000007">
    <property type="protein sequence ID" value="MBC2605929.1"/>
    <property type="molecule type" value="Genomic_DNA"/>
</dbReference>
<dbReference type="GO" id="GO:0010181">
    <property type="term" value="F:FMN binding"/>
    <property type="evidence" value="ECO:0007669"/>
    <property type="project" value="InterPro"/>
</dbReference>
<reference evidence="5 6" key="1">
    <citation type="submission" date="2020-07" db="EMBL/GenBank/DDBJ databases">
        <authorList>
            <person name="Feng X."/>
        </authorList>
    </citation>
    <scope>NUCLEOTIDE SEQUENCE [LARGE SCALE GENOMIC DNA]</scope>
    <source>
        <strain evidence="5 6">JCM23202</strain>
    </source>
</reference>